<evidence type="ECO:0000313" key="2">
    <source>
        <dbReference type="Proteomes" id="UP000247498"/>
    </source>
</evidence>
<comment type="caution">
    <text evidence="1">The sequence shown here is derived from an EMBL/GenBank/DDBJ whole genome shotgun (WGS) entry which is preliminary data.</text>
</comment>
<dbReference type="Proteomes" id="UP000247498">
    <property type="component" value="Unassembled WGS sequence"/>
</dbReference>
<dbReference type="AlphaFoldDB" id="A0A2V0NWJ5"/>
<dbReference type="OrthoDB" id="525072at2759"/>
<reference evidence="1 2" key="1">
    <citation type="journal article" date="2018" name="Sci. Rep.">
        <title>Raphidocelis subcapitata (=Pseudokirchneriella subcapitata) provides an insight into genome evolution and environmental adaptations in the Sphaeropleales.</title>
        <authorList>
            <person name="Suzuki S."/>
            <person name="Yamaguchi H."/>
            <person name="Nakajima N."/>
            <person name="Kawachi M."/>
        </authorList>
    </citation>
    <scope>NUCLEOTIDE SEQUENCE [LARGE SCALE GENOMIC DNA]</scope>
    <source>
        <strain evidence="1 2">NIES-35</strain>
    </source>
</reference>
<proteinExistence type="predicted"/>
<name>A0A2V0NWJ5_9CHLO</name>
<protein>
    <submittedName>
        <fullName evidence="1">Uncharacterized protein</fullName>
    </submittedName>
</protein>
<evidence type="ECO:0000313" key="1">
    <source>
        <dbReference type="EMBL" id="GBF91709.1"/>
    </source>
</evidence>
<dbReference type="InParanoid" id="A0A2V0NWJ5"/>
<accession>A0A2V0NWJ5</accession>
<dbReference type="EMBL" id="BDRX01000026">
    <property type="protein sequence ID" value="GBF91709.1"/>
    <property type="molecule type" value="Genomic_DNA"/>
</dbReference>
<keyword evidence="2" id="KW-1185">Reference proteome</keyword>
<gene>
    <name evidence="1" type="ORF">Rsub_04013</name>
</gene>
<sequence>MPAVSAAPHAPPAEVPQYHTHLRAPLTTRVGPDPHVKVHRVEIEKVRAGLPVEINPSVGDGFRVMSWEEWAGRFKTSPEFPECLACGGTNTKEHYFTQTWCRGERAWECESLCLDCLQYSFRGYVDPGFKMPEEAEKERWEALVAEQARLALTEA</sequence>
<organism evidence="1 2">
    <name type="scientific">Raphidocelis subcapitata</name>
    <dbReference type="NCBI Taxonomy" id="307507"/>
    <lineage>
        <taxon>Eukaryota</taxon>
        <taxon>Viridiplantae</taxon>
        <taxon>Chlorophyta</taxon>
        <taxon>core chlorophytes</taxon>
        <taxon>Chlorophyceae</taxon>
        <taxon>CS clade</taxon>
        <taxon>Sphaeropleales</taxon>
        <taxon>Selenastraceae</taxon>
        <taxon>Raphidocelis</taxon>
    </lineage>
</organism>